<keyword evidence="4 5" id="KW-0720">Serine protease</keyword>
<dbReference type="PANTHER" id="PTHR43806:SF11">
    <property type="entry name" value="CEREVISIN-RELATED"/>
    <property type="match status" value="1"/>
</dbReference>
<dbReference type="PANTHER" id="PTHR43806">
    <property type="entry name" value="PEPTIDASE S8"/>
    <property type="match status" value="1"/>
</dbReference>
<comment type="similarity">
    <text evidence="1 5">Belongs to the peptidase S8 family.</text>
</comment>
<feature type="active site" description="Charge relay system" evidence="5">
    <location>
        <position position="227"/>
    </location>
</feature>
<evidence type="ECO:0000313" key="8">
    <source>
        <dbReference type="Proteomes" id="UP000291469"/>
    </source>
</evidence>
<dbReference type="Gene3D" id="3.40.50.200">
    <property type="entry name" value="Peptidase S8/S53 domain"/>
    <property type="match status" value="1"/>
</dbReference>
<reference evidence="7 8" key="1">
    <citation type="submission" date="2019-01" db="EMBL/GenBank/DDBJ databases">
        <title>Egibacter rhizosphaerae EGI 80759T.</title>
        <authorList>
            <person name="Chen D.-D."/>
            <person name="Tian Y."/>
            <person name="Jiao J.-Y."/>
            <person name="Zhang X.-T."/>
            <person name="Zhang Y.-G."/>
            <person name="Zhang Y."/>
            <person name="Xiao M."/>
            <person name="Shu W.-S."/>
            <person name="Li W.-J."/>
        </authorList>
    </citation>
    <scope>NUCLEOTIDE SEQUENCE [LARGE SCALE GENOMIC DNA]</scope>
    <source>
        <strain evidence="7 8">EGI 80759</strain>
    </source>
</reference>
<dbReference type="InterPro" id="IPR023828">
    <property type="entry name" value="Peptidase_S8_Ser-AS"/>
</dbReference>
<dbReference type="InterPro" id="IPR000209">
    <property type="entry name" value="Peptidase_S8/S53_dom"/>
</dbReference>
<evidence type="ECO:0000256" key="4">
    <source>
        <dbReference type="ARBA" id="ARBA00022825"/>
    </source>
</evidence>
<feature type="active site" description="Charge relay system" evidence="5">
    <location>
        <position position="189"/>
    </location>
</feature>
<dbReference type="PROSITE" id="PS51892">
    <property type="entry name" value="SUBTILASE"/>
    <property type="match status" value="1"/>
</dbReference>
<dbReference type="InterPro" id="IPR036852">
    <property type="entry name" value="Peptidase_S8/S53_dom_sf"/>
</dbReference>
<name>A0A411YEN7_9ACTN</name>
<dbReference type="SUPFAM" id="SSF52743">
    <property type="entry name" value="Subtilisin-like"/>
    <property type="match status" value="1"/>
</dbReference>
<dbReference type="PRINTS" id="PR00723">
    <property type="entry name" value="SUBTILISIN"/>
</dbReference>
<keyword evidence="8" id="KW-1185">Reference proteome</keyword>
<evidence type="ECO:0000256" key="3">
    <source>
        <dbReference type="ARBA" id="ARBA00022801"/>
    </source>
</evidence>
<dbReference type="Pfam" id="PF00082">
    <property type="entry name" value="Peptidase_S8"/>
    <property type="match status" value="1"/>
</dbReference>
<evidence type="ECO:0000256" key="5">
    <source>
        <dbReference type="PROSITE-ProRule" id="PRU01240"/>
    </source>
</evidence>
<keyword evidence="2 5" id="KW-0645">Protease</keyword>
<evidence type="ECO:0000313" key="7">
    <source>
        <dbReference type="EMBL" id="QBI19724.1"/>
    </source>
</evidence>
<keyword evidence="3 5" id="KW-0378">Hydrolase</keyword>
<evidence type="ECO:0000256" key="2">
    <source>
        <dbReference type="ARBA" id="ARBA00022670"/>
    </source>
</evidence>
<evidence type="ECO:0000259" key="6">
    <source>
        <dbReference type="Pfam" id="PF00082"/>
    </source>
</evidence>
<dbReference type="KEGG" id="erz:ER308_09295"/>
<dbReference type="AlphaFoldDB" id="A0A411YEN7"/>
<gene>
    <name evidence="7" type="ORF">ER308_09295</name>
</gene>
<proteinExistence type="inferred from homology"/>
<dbReference type="EMBL" id="CP036402">
    <property type="protein sequence ID" value="QBI19724.1"/>
    <property type="molecule type" value="Genomic_DNA"/>
</dbReference>
<dbReference type="OrthoDB" id="5177045at2"/>
<evidence type="ECO:0000256" key="1">
    <source>
        <dbReference type="ARBA" id="ARBA00011073"/>
    </source>
</evidence>
<dbReference type="GO" id="GO:0006508">
    <property type="term" value="P:proteolysis"/>
    <property type="evidence" value="ECO:0007669"/>
    <property type="project" value="UniProtKB-KW"/>
</dbReference>
<dbReference type="InterPro" id="IPR015500">
    <property type="entry name" value="Peptidase_S8_subtilisin-rel"/>
</dbReference>
<sequence>MRSLPGMCHAAVVRPMSLVIAAATLILVPGNRARGEIMARGGNAHDHRGRGHRGHEPPLPPGVAETVDRTAGDYLYEPDRLVSTLDDLPRVERYLDERRGTSVTDIARHERLGVALLEIKTGRGADVPTIVDELHALSGGLRVGPSHVLGVNAHLAMVPVAPPRPAPPLPLRADEPGLPGEGVRIAALDTGAWAHPWFMGRVDFRYPEDLDVPDQDGDGRLDWAAGHGTFIAGTILQYAPRATVVARRLPEDPGPAPNPAHLTDLELATMLLDTPELLACDVLTLSVGGYTHDAMGLLAFEGAVEALRDLTPGLVIVAGAGNEGAAHPFFPAASPLVVGVGALDNDGRRACFSNHGWWVDACAPGVDRHSTFLEWDGPMAPYPDHPPEPCKGEMVVEPPKGDVEFTGGARWDGTSFAAPQVAAVLAGLISEGRSGPEAVADLLHDPSAQRLKGLGTVVIPARV</sequence>
<dbReference type="Proteomes" id="UP000291469">
    <property type="component" value="Chromosome"/>
</dbReference>
<dbReference type="PROSITE" id="PS00138">
    <property type="entry name" value="SUBTILASE_SER"/>
    <property type="match status" value="1"/>
</dbReference>
<organism evidence="7 8">
    <name type="scientific">Egibacter rhizosphaerae</name>
    <dbReference type="NCBI Taxonomy" id="1670831"/>
    <lineage>
        <taxon>Bacteria</taxon>
        <taxon>Bacillati</taxon>
        <taxon>Actinomycetota</taxon>
        <taxon>Nitriliruptoria</taxon>
        <taxon>Egibacterales</taxon>
        <taxon>Egibacteraceae</taxon>
        <taxon>Egibacter</taxon>
    </lineage>
</organism>
<accession>A0A411YEN7</accession>
<dbReference type="CDD" id="cd00306">
    <property type="entry name" value="Peptidases_S8_S53"/>
    <property type="match status" value="1"/>
</dbReference>
<feature type="domain" description="Peptidase S8/S53" evidence="6">
    <location>
        <begin position="180"/>
        <end position="431"/>
    </location>
</feature>
<feature type="active site" description="Charge relay system" evidence="5">
    <location>
        <position position="415"/>
    </location>
</feature>
<dbReference type="GO" id="GO:0004252">
    <property type="term" value="F:serine-type endopeptidase activity"/>
    <property type="evidence" value="ECO:0007669"/>
    <property type="project" value="UniProtKB-UniRule"/>
</dbReference>
<dbReference type="InterPro" id="IPR050131">
    <property type="entry name" value="Peptidase_S8_subtilisin-like"/>
</dbReference>
<protein>
    <recommendedName>
        <fullName evidence="6">Peptidase S8/S53 domain-containing protein</fullName>
    </recommendedName>
</protein>